<dbReference type="RefSeq" id="XP_025364554.1">
    <property type="nucleotide sequence ID" value="XM_025504868.1"/>
</dbReference>
<evidence type="ECO:0000259" key="2">
    <source>
        <dbReference type="Pfam" id="PF00134"/>
    </source>
</evidence>
<dbReference type="PANTHER" id="PTHR10026">
    <property type="entry name" value="CYCLIN"/>
    <property type="match status" value="1"/>
</dbReference>
<feature type="compositionally biased region" description="Basic and acidic residues" evidence="1">
    <location>
        <begin position="519"/>
        <end position="528"/>
    </location>
</feature>
<dbReference type="Proteomes" id="UP000245884">
    <property type="component" value="Unassembled WGS sequence"/>
</dbReference>
<dbReference type="GO" id="GO:0006357">
    <property type="term" value="P:regulation of transcription by RNA polymerase II"/>
    <property type="evidence" value="ECO:0007669"/>
    <property type="project" value="InterPro"/>
</dbReference>
<sequence>MTILTSSTDSDTRALVEAQWLFTESDLSSTPTVLAGLMSVEEERKARTRGVSLLFRVGDRLQLMSHVVTSAAIFFHRFFMRRAMRPIGHRDAIGAQPTFVPQDVALASLYLATKTEESYRKLSDLVSVGLEMEPMVTETLEQPTEQSLRASILRHEELLLPTLCFDLIVPHPQKDLILAANKMAIDKPLLRIAYAHIHDAFRDPICMFFEAPVLAAGALALACEDLGIPVPGEGVKEGEGSTSTAVEDGEARPPTLLEAFQVDQEEVDAVVKDLKAVREVLFADPKLYLSSGRFAPASAAAKAATAAQAQRSGIDSGLATPHHQYRHRETSQPTASSMGNTPILRGISAADMGVSPLPPPPMERVAASVAAHGSSRPDLARPPSRHGSVRSEGMAFGAGPSSNPAGGAQKPKQASYVPLSPVLAPPEEEQAPGPATVESSTAARPNPPSQPAPASRPAKYVPLSPPNYSDPVPMDTDSSPALRPSQSQQPRPPTSVMASAAATPVQRPRVAEQEAAQKVGREQEKSERAAVSAIPADHEEGEIDE</sequence>
<dbReference type="EMBL" id="KZ819662">
    <property type="protein sequence ID" value="PWN29942.1"/>
    <property type="molecule type" value="Genomic_DNA"/>
</dbReference>
<name>A0A316UXJ8_9BASI</name>
<dbReference type="Gene3D" id="1.10.472.10">
    <property type="entry name" value="Cyclin-like"/>
    <property type="match status" value="2"/>
</dbReference>
<protein>
    <submittedName>
        <fullName evidence="3">Cyclin-like protein</fullName>
    </submittedName>
</protein>
<gene>
    <name evidence="3" type="ORF">BDZ90DRAFT_228988</name>
</gene>
<accession>A0A316UXJ8</accession>
<dbReference type="GeneID" id="37026691"/>
<reference evidence="3 4" key="1">
    <citation type="journal article" date="2018" name="Mol. Biol. Evol.">
        <title>Broad Genomic Sampling Reveals a Smut Pathogenic Ancestry of the Fungal Clade Ustilaginomycotina.</title>
        <authorList>
            <person name="Kijpornyongpan T."/>
            <person name="Mondo S.J."/>
            <person name="Barry K."/>
            <person name="Sandor L."/>
            <person name="Lee J."/>
            <person name="Lipzen A."/>
            <person name="Pangilinan J."/>
            <person name="LaButti K."/>
            <person name="Hainaut M."/>
            <person name="Henrissat B."/>
            <person name="Grigoriev I.V."/>
            <person name="Spatafora J.W."/>
            <person name="Aime M.C."/>
        </authorList>
    </citation>
    <scope>NUCLEOTIDE SEQUENCE [LARGE SCALE GENOMIC DNA]</scope>
    <source>
        <strain evidence="3 4">MCA 5214</strain>
    </source>
</reference>
<dbReference type="InterPro" id="IPR036915">
    <property type="entry name" value="Cyclin-like_sf"/>
</dbReference>
<dbReference type="OrthoDB" id="25002at2759"/>
<proteinExistence type="predicted"/>
<organism evidence="3 4">
    <name type="scientific">Jaminaea rosea</name>
    <dbReference type="NCBI Taxonomy" id="1569628"/>
    <lineage>
        <taxon>Eukaryota</taxon>
        <taxon>Fungi</taxon>
        <taxon>Dikarya</taxon>
        <taxon>Basidiomycota</taxon>
        <taxon>Ustilaginomycotina</taxon>
        <taxon>Exobasidiomycetes</taxon>
        <taxon>Microstromatales</taxon>
        <taxon>Microstromatales incertae sedis</taxon>
        <taxon>Jaminaea</taxon>
    </lineage>
</organism>
<dbReference type="SUPFAM" id="SSF47954">
    <property type="entry name" value="Cyclin-like"/>
    <property type="match status" value="2"/>
</dbReference>
<feature type="compositionally biased region" description="Low complexity" evidence="1">
    <location>
        <begin position="478"/>
        <end position="489"/>
    </location>
</feature>
<dbReference type="InterPro" id="IPR043198">
    <property type="entry name" value="Cyclin/Ssn8"/>
</dbReference>
<feature type="domain" description="Cyclin N-terminal" evidence="2">
    <location>
        <begin position="42"/>
        <end position="167"/>
    </location>
</feature>
<dbReference type="GO" id="GO:0016538">
    <property type="term" value="F:cyclin-dependent protein serine/threonine kinase regulator activity"/>
    <property type="evidence" value="ECO:0007669"/>
    <property type="project" value="InterPro"/>
</dbReference>
<keyword evidence="4" id="KW-1185">Reference proteome</keyword>
<evidence type="ECO:0000313" key="3">
    <source>
        <dbReference type="EMBL" id="PWN29942.1"/>
    </source>
</evidence>
<dbReference type="Pfam" id="PF00134">
    <property type="entry name" value="Cyclin_N"/>
    <property type="match status" value="1"/>
</dbReference>
<dbReference type="AlphaFoldDB" id="A0A316UXJ8"/>
<feature type="compositionally biased region" description="Polar residues" evidence="1">
    <location>
        <begin position="331"/>
        <end position="340"/>
    </location>
</feature>
<feature type="compositionally biased region" description="Low complexity" evidence="1">
    <location>
        <begin position="395"/>
        <end position="408"/>
    </location>
</feature>
<evidence type="ECO:0000313" key="4">
    <source>
        <dbReference type="Proteomes" id="UP000245884"/>
    </source>
</evidence>
<evidence type="ECO:0000256" key="1">
    <source>
        <dbReference type="SAM" id="MobiDB-lite"/>
    </source>
</evidence>
<dbReference type="InterPro" id="IPR006671">
    <property type="entry name" value="Cyclin_N"/>
</dbReference>
<dbReference type="STRING" id="1569628.A0A316UXJ8"/>
<feature type="region of interest" description="Disordered" evidence="1">
    <location>
        <begin position="312"/>
        <end position="545"/>
    </location>
</feature>